<accession>A0A291AW89</accession>
<evidence type="ECO:0000313" key="1">
    <source>
        <dbReference type="EMBL" id="ATE85262.1"/>
    </source>
</evidence>
<organism evidence="1 2">
    <name type="scientific">Streptomyces phage Jash</name>
    <dbReference type="NCBI Taxonomy" id="2024291"/>
    <lineage>
        <taxon>Viruses</taxon>
        <taxon>Duplodnaviria</taxon>
        <taxon>Heunggongvirae</taxon>
        <taxon>Uroviricota</taxon>
        <taxon>Caudoviricetes</taxon>
        <taxon>Arquatrovirinae</taxon>
        <taxon>Likavirus</taxon>
        <taxon>Likavirus izzy</taxon>
    </lineage>
</organism>
<proteinExistence type="predicted"/>
<sequence>MTLDEIEALEPTYIGPTWKKDAFGQWVLPQHTLGWQIAGWCAQWLKAEDGGPWKFTREQLRFVLHWYAVDETGRFINRKGVLQRLKGWGKDPLLAVLCLVELVGPSRFSHWDENGDPVGEPHPQAWVQVTAVNQSQTTNTMSLIPSLMSDAFKAHFDIKDGAVLIRANGGKQRLEAVTSSYRALEGKRTTFTLLNETHHWVSGNNGHKMYETIDGNATKKDSRYLAITNAYLPGEDSVAERMRESFEKILEGRALDVGFMYDSLEAHPKTPLTPEALKVVIPKIRGDAVWLRVESIIQSVLDTTIAPSRSRRMWLNQIVAEEDALYGPAEWDVLGNEKLTLQPGDEIVLGFDGGKTHDATALVAIRVRDMAAFLLGLWEKPDGPQGDNWEVPRWEVDSEVHSAFKQFNVQVFYADVALWESYISEWSETYGDSLVVKSPVGRDAIGFDMRSSLKLVTMAHERLMRSIFDGKLAHDGDRSLRRHALNARRRTNNYGVSFGKESRESPRKIDAYAALMLAHEALYDLRARGKKQKVRTGRGYFL</sequence>
<protein>
    <submittedName>
        <fullName evidence="1">Terminase large subunit</fullName>
    </submittedName>
</protein>
<dbReference type="EMBL" id="MF541408">
    <property type="protein sequence ID" value="ATE85262.1"/>
    <property type="molecule type" value="Genomic_DNA"/>
</dbReference>
<dbReference type="Proteomes" id="UP000222597">
    <property type="component" value="Genome"/>
</dbReference>
<evidence type="ECO:0000313" key="2">
    <source>
        <dbReference type="Proteomes" id="UP000222597"/>
    </source>
</evidence>
<name>A0A291AW89_9CAUD</name>
<gene>
    <name evidence="1" type="ORF">SEA_JASH_7</name>
</gene>
<reference evidence="1 2" key="1">
    <citation type="submission" date="2017-07" db="EMBL/GenBank/DDBJ databases">
        <authorList>
            <person name="Crawford M.E."/>
            <person name="Mainali S."/>
            <person name="Poyser D.K."/>
            <person name="Stribling N.B."/>
            <person name="Howard A.N."/>
            <person name="Setala A.-L.D."/>
            <person name="Layton S.R."/>
            <person name="Nayek S."/>
            <person name="Hughes L.E."/>
            <person name="Garlena R.A."/>
            <person name="Russell D.A."/>
            <person name="Pope W.H."/>
            <person name="Jacobs-Sera D."/>
            <person name="Hendrix R.W."/>
            <person name="Hatfull G.F."/>
        </authorList>
    </citation>
    <scope>NUCLEOTIDE SEQUENCE [LARGE SCALE GENOMIC DNA]</scope>
</reference>